<dbReference type="OrthoDB" id="2986440at2759"/>
<protein>
    <submittedName>
        <fullName evidence="1">Uncharacterized protein</fullName>
    </submittedName>
</protein>
<keyword evidence="2" id="KW-1185">Reference proteome</keyword>
<evidence type="ECO:0000313" key="1">
    <source>
        <dbReference type="EMBL" id="KIJ64149.1"/>
    </source>
</evidence>
<dbReference type="HOGENOM" id="CLU_1008515_0_0_1"/>
<reference evidence="1 2" key="1">
    <citation type="submission" date="2014-04" db="EMBL/GenBank/DDBJ databases">
        <title>Evolutionary Origins and Diversification of the Mycorrhizal Mutualists.</title>
        <authorList>
            <consortium name="DOE Joint Genome Institute"/>
            <consortium name="Mycorrhizal Genomics Consortium"/>
            <person name="Kohler A."/>
            <person name="Kuo A."/>
            <person name="Nagy L.G."/>
            <person name="Floudas D."/>
            <person name="Copeland A."/>
            <person name="Barry K.W."/>
            <person name="Cichocki N."/>
            <person name="Veneault-Fourrey C."/>
            <person name="LaButti K."/>
            <person name="Lindquist E.A."/>
            <person name="Lipzen A."/>
            <person name="Lundell T."/>
            <person name="Morin E."/>
            <person name="Murat C."/>
            <person name="Riley R."/>
            <person name="Ohm R."/>
            <person name="Sun H."/>
            <person name="Tunlid A."/>
            <person name="Henrissat B."/>
            <person name="Grigoriev I.V."/>
            <person name="Hibbett D.S."/>
            <person name="Martin F."/>
        </authorList>
    </citation>
    <scope>NUCLEOTIDE SEQUENCE [LARGE SCALE GENOMIC DNA]</scope>
    <source>
        <strain evidence="1 2">MD-312</strain>
    </source>
</reference>
<name>A0A0C9VF61_9AGAM</name>
<evidence type="ECO:0000313" key="2">
    <source>
        <dbReference type="Proteomes" id="UP000053820"/>
    </source>
</evidence>
<dbReference type="AlphaFoldDB" id="A0A0C9VF61"/>
<dbReference type="EMBL" id="KN839848">
    <property type="protein sequence ID" value="KIJ64149.1"/>
    <property type="molecule type" value="Genomic_DNA"/>
</dbReference>
<proteinExistence type="predicted"/>
<sequence length="276" mass="30342">MPAKSPMSVLNRASGTTISTWVKWSTLVVLVKPELDKVKGKALSDDDLDGSAYELPNEEPATLNLDKSLLPHNGTASTTMMPDVHMNNLNLTAHTLTMTNGLFVVEDVVHHEPMRVLVSKVIQFLFKEDILEASCQRGSSNQGIADLSFFFQAYHGQDAKGMSKNIRGLWYTKGRYIGVRFQEKEDGWYYTLKELQASGYTYISWDGCTPHVIADSKLRVVVILAGQPSSPTWPSAVKEAMEALVEADKDICPKGNDPVHHGAFPALAVGVSYRGG</sequence>
<organism evidence="1 2">
    <name type="scientific">Hydnomerulius pinastri MD-312</name>
    <dbReference type="NCBI Taxonomy" id="994086"/>
    <lineage>
        <taxon>Eukaryota</taxon>
        <taxon>Fungi</taxon>
        <taxon>Dikarya</taxon>
        <taxon>Basidiomycota</taxon>
        <taxon>Agaricomycotina</taxon>
        <taxon>Agaricomycetes</taxon>
        <taxon>Agaricomycetidae</taxon>
        <taxon>Boletales</taxon>
        <taxon>Boletales incertae sedis</taxon>
        <taxon>Leucogyrophana</taxon>
    </lineage>
</organism>
<gene>
    <name evidence="1" type="ORF">HYDPIDRAFT_168194</name>
</gene>
<accession>A0A0C9VF61</accession>
<dbReference type="Proteomes" id="UP000053820">
    <property type="component" value="Unassembled WGS sequence"/>
</dbReference>